<dbReference type="PANTHER" id="PTHR46905:SF7">
    <property type="entry name" value="RING-H2 FINGER PROTEIN ATL78"/>
    <property type="match status" value="1"/>
</dbReference>
<dbReference type="OMA" id="DYALCTL"/>
<evidence type="ECO:0000256" key="5">
    <source>
        <dbReference type="ARBA" id="ARBA00022833"/>
    </source>
</evidence>
<dbReference type="PANTHER" id="PTHR46905">
    <property type="entry name" value="RING-H2 FINGER PROTEIN ATL78"/>
    <property type="match status" value="1"/>
</dbReference>
<dbReference type="GO" id="GO:0016567">
    <property type="term" value="P:protein ubiquitination"/>
    <property type="evidence" value="ECO:0007669"/>
    <property type="project" value="UniProtKB-UniPathway"/>
</dbReference>
<dbReference type="InterPro" id="IPR001841">
    <property type="entry name" value="Znf_RING"/>
</dbReference>
<feature type="domain" description="RING-type" evidence="12">
    <location>
        <begin position="130"/>
        <end position="172"/>
    </location>
</feature>
<dbReference type="InParanoid" id="A0A200PV45"/>
<keyword evidence="4" id="KW-0479">Metal-binding</keyword>
<dbReference type="GO" id="GO:0008270">
    <property type="term" value="F:zinc ion binding"/>
    <property type="evidence" value="ECO:0007669"/>
    <property type="project" value="UniProtKB-KW"/>
</dbReference>
<evidence type="ECO:0000256" key="4">
    <source>
        <dbReference type="ARBA" id="ARBA00022723"/>
    </source>
</evidence>
<evidence type="ECO:0000313" key="13">
    <source>
        <dbReference type="EMBL" id="OVA02081.1"/>
    </source>
</evidence>
<evidence type="ECO:0000313" key="14">
    <source>
        <dbReference type="Proteomes" id="UP000195402"/>
    </source>
</evidence>
<feature type="transmembrane region" description="Helical" evidence="11">
    <location>
        <begin position="56"/>
        <end position="77"/>
    </location>
</feature>
<keyword evidence="3 11" id="KW-0812">Transmembrane</keyword>
<dbReference type="SMART" id="SM00184">
    <property type="entry name" value="RING"/>
    <property type="match status" value="1"/>
</dbReference>
<keyword evidence="9" id="KW-0863">Zinc-finger</keyword>
<evidence type="ECO:0000256" key="8">
    <source>
        <dbReference type="ARBA" id="ARBA00024209"/>
    </source>
</evidence>
<keyword evidence="14" id="KW-1185">Reference proteome</keyword>
<dbReference type="GO" id="GO:0016740">
    <property type="term" value="F:transferase activity"/>
    <property type="evidence" value="ECO:0007669"/>
    <property type="project" value="UniProtKB-KW"/>
</dbReference>
<dbReference type="OrthoDB" id="8062037at2759"/>
<evidence type="ECO:0000256" key="9">
    <source>
        <dbReference type="PROSITE-ProRule" id="PRU00175"/>
    </source>
</evidence>
<keyword evidence="2" id="KW-0808">Transferase</keyword>
<proteinExistence type="inferred from homology"/>
<dbReference type="Gene3D" id="3.30.40.10">
    <property type="entry name" value="Zinc/RING finger domain, C3HC4 (zinc finger)"/>
    <property type="match status" value="1"/>
</dbReference>
<dbReference type="STRING" id="56857.A0A200PV45"/>
<name>A0A200PV45_MACCD</name>
<sequence>MSSPSSSYFLPTFNSRKLFMHTPIFPFSPNSTSPNVGKSCDPSGSNIGETRFDSNVVMVLSVLLCALICSLGLNSIIRCVLWCKNRVTTESNQTTTIRLVNTGVKRKTLNSFPTLTYSAELTLPGLSTECIICLSEFGPGEPLRILPKCNHGFHQRCIDKWLTSHSSCPTCRRSLVDSSSQIIGCNQASSSEPPPPAPVPPPQATVLTVEPEGLIRNYRGDYQG</sequence>
<feature type="compositionally biased region" description="Pro residues" evidence="10">
    <location>
        <begin position="192"/>
        <end position="203"/>
    </location>
</feature>
<dbReference type="InterPro" id="IPR013083">
    <property type="entry name" value="Znf_RING/FYVE/PHD"/>
</dbReference>
<comment type="caution">
    <text evidence="13">The sequence shown here is derived from an EMBL/GenBank/DDBJ whole genome shotgun (WGS) entry which is preliminary data.</text>
</comment>
<evidence type="ECO:0000256" key="10">
    <source>
        <dbReference type="SAM" id="MobiDB-lite"/>
    </source>
</evidence>
<dbReference type="GO" id="GO:0016020">
    <property type="term" value="C:membrane"/>
    <property type="evidence" value="ECO:0007669"/>
    <property type="project" value="UniProtKB-SubCell"/>
</dbReference>
<feature type="region of interest" description="Disordered" evidence="10">
    <location>
        <begin position="185"/>
        <end position="205"/>
    </location>
</feature>
<dbReference type="AlphaFoldDB" id="A0A200PV45"/>
<dbReference type="UniPathway" id="UPA00143"/>
<evidence type="ECO:0000256" key="2">
    <source>
        <dbReference type="ARBA" id="ARBA00022679"/>
    </source>
</evidence>
<reference evidence="13 14" key="1">
    <citation type="journal article" date="2017" name="Mol. Plant">
        <title>The Genome of Medicinal Plant Macleaya cordata Provides New Insights into Benzylisoquinoline Alkaloids Metabolism.</title>
        <authorList>
            <person name="Liu X."/>
            <person name="Liu Y."/>
            <person name="Huang P."/>
            <person name="Ma Y."/>
            <person name="Qing Z."/>
            <person name="Tang Q."/>
            <person name="Cao H."/>
            <person name="Cheng P."/>
            <person name="Zheng Y."/>
            <person name="Yuan Z."/>
            <person name="Zhou Y."/>
            <person name="Liu J."/>
            <person name="Tang Z."/>
            <person name="Zhuo Y."/>
            <person name="Zhang Y."/>
            <person name="Yu L."/>
            <person name="Huang J."/>
            <person name="Yang P."/>
            <person name="Peng Q."/>
            <person name="Zhang J."/>
            <person name="Jiang W."/>
            <person name="Zhang Z."/>
            <person name="Lin K."/>
            <person name="Ro D.K."/>
            <person name="Chen X."/>
            <person name="Xiong X."/>
            <person name="Shang Y."/>
            <person name="Huang S."/>
            <person name="Zeng J."/>
        </authorList>
    </citation>
    <scope>NUCLEOTIDE SEQUENCE [LARGE SCALE GENOMIC DNA]</scope>
    <source>
        <strain evidence="14">cv. BLH2017</strain>
        <tissue evidence="13">Root</tissue>
    </source>
</reference>
<accession>A0A200PV45</accession>
<dbReference type="CDD" id="cd16461">
    <property type="entry name" value="RING-H2_EL5-like"/>
    <property type="match status" value="1"/>
</dbReference>
<organism evidence="13 14">
    <name type="scientific">Macleaya cordata</name>
    <name type="common">Five-seeded plume-poppy</name>
    <name type="synonym">Bocconia cordata</name>
    <dbReference type="NCBI Taxonomy" id="56857"/>
    <lineage>
        <taxon>Eukaryota</taxon>
        <taxon>Viridiplantae</taxon>
        <taxon>Streptophyta</taxon>
        <taxon>Embryophyta</taxon>
        <taxon>Tracheophyta</taxon>
        <taxon>Spermatophyta</taxon>
        <taxon>Magnoliopsida</taxon>
        <taxon>Ranunculales</taxon>
        <taxon>Papaveraceae</taxon>
        <taxon>Papaveroideae</taxon>
        <taxon>Macleaya</taxon>
    </lineage>
</organism>
<protein>
    <submittedName>
        <fullName evidence="13">Zinc finger protein</fullName>
    </submittedName>
</protein>
<evidence type="ECO:0000256" key="6">
    <source>
        <dbReference type="ARBA" id="ARBA00022989"/>
    </source>
</evidence>
<dbReference type="PROSITE" id="PS50089">
    <property type="entry name" value="ZF_RING_2"/>
    <property type="match status" value="1"/>
</dbReference>
<keyword evidence="7 11" id="KW-0472">Membrane</keyword>
<evidence type="ECO:0000256" key="11">
    <source>
        <dbReference type="SAM" id="Phobius"/>
    </source>
</evidence>
<evidence type="ECO:0000256" key="3">
    <source>
        <dbReference type="ARBA" id="ARBA00022692"/>
    </source>
</evidence>
<dbReference type="Pfam" id="PF13639">
    <property type="entry name" value="zf-RING_2"/>
    <property type="match status" value="1"/>
</dbReference>
<dbReference type="InterPro" id="IPR044602">
    <property type="entry name" value="ATL10/ATL72-79-like"/>
</dbReference>
<evidence type="ECO:0000256" key="7">
    <source>
        <dbReference type="ARBA" id="ARBA00023136"/>
    </source>
</evidence>
<dbReference type="SUPFAM" id="SSF57850">
    <property type="entry name" value="RING/U-box"/>
    <property type="match status" value="1"/>
</dbReference>
<keyword evidence="5" id="KW-0862">Zinc</keyword>
<comment type="similarity">
    <text evidence="8">Belongs to the RING-type zinc finger family. ATL subfamily.</text>
</comment>
<dbReference type="Proteomes" id="UP000195402">
    <property type="component" value="Unassembled WGS sequence"/>
</dbReference>
<comment type="subcellular location">
    <subcellularLocation>
        <location evidence="1">Membrane</location>
        <topology evidence="1">Single-pass membrane protein</topology>
    </subcellularLocation>
</comment>
<keyword evidence="6 11" id="KW-1133">Transmembrane helix</keyword>
<dbReference type="EMBL" id="MVGT01003982">
    <property type="protein sequence ID" value="OVA02081.1"/>
    <property type="molecule type" value="Genomic_DNA"/>
</dbReference>
<evidence type="ECO:0000256" key="1">
    <source>
        <dbReference type="ARBA" id="ARBA00004167"/>
    </source>
</evidence>
<gene>
    <name evidence="13" type="ORF">BVC80_1263g4</name>
</gene>
<evidence type="ECO:0000259" key="12">
    <source>
        <dbReference type="PROSITE" id="PS50089"/>
    </source>
</evidence>